<accession>A0AAD7GVV5</accession>
<feature type="transmembrane region" description="Helical" evidence="1">
    <location>
        <begin position="228"/>
        <end position="250"/>
    </location>
</feature>
<proteinExistence type="predicted"/>
<organism evidence="2 3">
    <name type="scientific">Mycena rosella</name>
    <name type="common">Pink bonnet</name>
    <name type="synonym">Agaricus rosellus</name>
    <dbReference type="NCBI Taxonomy" id="1033263"/>
    <lineage>
        <taxon>Eukaryota</taxon>
        <taxon>Fungi</taxon>
        <taxon>Dikarya</taxon>
        <taxon>Basidiomycota</taxon>
        <taxon>Agaricomycotina</taxon>
        <taxon>Agaricomycetes</taxon>
        <taxon>Agaricomycetidae</taxon>
        <taxon>Agaricales</taxon>
        <taxon>Marasmiineae</taxon>
        <taxon>Mycenaceae</taxon>
        <taxon>Mycena</taxon>
    </lineage>
</organism>
<dbReference type="Proteomes" id="UP001221757">
    <property type="component" value="Unassembled WGS sequence"/>
</dbReference>
<keyword evidence="1" id="KW-0472">Membrane</keyword>
<evidence type="ECO:0000256" key="1">
    <source>
        <dbReference type="SAM" id="Phobius"/>
    </source>
</evidence>
<evidence type="ECO:0000313" key="3">
    <source>
        <dbReference type="Proteomes" id="UP001221757"/>
    </source>
</evidence>
<dbReference type="AlphaFoldDB" id="A0AAD7GVV5"/>
<feature type="transmembrane region" description="Helical" evidence="1">
    <location>
        <begin position="60"/>
        <end position="87"/>
    </location>
</feature>
<sequence length="349" mass="37485">MPSPDSPVPHLPAADLPPALVGIVSLWAATFLYGINVVMFIICVAILIKRRTRGDRVPWFLLGGICLQFLLCTAHNGVILGAGVHAFKTTTTTSEALIESWISILGPYTETQQVLYAFNNFFGDLILIWRLYVVYGNNWYITIVPLLLALASEGCTQYAGLITFIDPAVVLREQANGEDVVSKVVTAGFAMTAATQLLVTLLLAVRIYTASRSIRQLSGNRKTNYSGVMWMLVESGAAMAAADIVFLAVWRTGLEGISQVVLAILGQLCAMIPLSIVTRVGLRLAFDGSQSTGGMISVSSPSRFGGSSGVHPFRFAHSGNTSTNNDTGTSHLSELNWAQGSQKELNTAV</sequence>
<feature type="transmembrane region" description="Helical" evidence="1">
    <location>
        <begin position="185"/>
        <end position="208"/>
    </location>
</feature>
<feature type="transmembrane region" description="Helical" evidence="1">
    <location>
        <begin position="114"/>
        <end position="132"/>
    </location>
</feature>
<comment type="caution">
    <text evidence="2">The sequence shown here is derived from an EMBL/GenBank/DDBJ whole genome shotgun (WGS) entry which is preliminary data.</text>
</comment>
<reference evidence="2" key="1">
    <citation type="submission" date="2023-03" db="EMBL/GenBank/DDBJ databases">
        <title>Massive genome expansion in bonnet fungi (Mycena s.s.) driven by repeated elements and novel gene families across ecological guilds.</title>
        <authorList>
            <consortium name="Lawrence Berkeley National Laboratory"/>
            <person name="Harder C.B."/>
            <person name="Miyauchi S."/>
            <person name="Viragh M."/>
            <person name="Kuo A."/>
            <person name="Thoen E."/>
            <person name="Andreopoulos B."/>
            <person name="Lu D."/>
            <person name="Skrede I."/>
            <person name="Drula E."/>
            <person name="Henrissat B."/>
            <person name="Morin E."/>
            <person name="Kohler A."/>
            <person name="Barry K."/>
            <person name="LaButti K."/>
            <person name="Morin E."/>
            <person name="Salamov A."/>
            <person name="Lipzen A."/>
            <person name="Mereny Z."/>
            <person name="Hegedus B."/>
            <person name="Baldrian P."/>
            <person name="Stursova M."/>
            <person name="Weitz H."/>
            <person name="Taylor A."/>
            <person name="Grigoriev I.V."/>
            <person name="Nagy L.G."/>
            <person name="Martin F."/>
            <person name="Kauserud H."/>
        </authorList>
    </citation>
    <scope>NUCLEOTIDE SEQUENCE</scope>
    <source>
        <strain evidence="2">CBHHK067</strain>
    </source>
</reference>
<feature type="transmembrane region" description="Helical" evidence="1">
    <location>
        <begin position="20"/>
        <end position="48"/>
    </location>
</feature>
<feature type="transmembrane region" description="Helical" evidence="1">
    <location>
        <begin position="139"/>
        <end position="165"/>
    </location>
</feature>
<keyword evidence="1" id="KW-0812">Transmembrane</keyword>
<keyword evidence="3" id="KW-1185">Reference proteome</keyword>
<dbReference type="EMBL" id="JARKIE010000007">
    <property type="protein sequence ID" value="KAJ7706344.1"/>
    <property type="molecule type" value="Genomic_DNA"/>
</dbReference>
<feature type="transmembrane region" description="Helical" evidence="1">
    <location>
        <begin position="256"/>
        <end position="277"/>
    </location>
</feature>
<protein>
    <submittedName>
        <fullName evidence="2">Uncharacterized protein</fullName>
    </submittedName>
</protein>
<name>A0AAD7GVV5_MYCRO</name>
<evidence type="ECO:0000313" key="2">
    <source>
        <dbReference type="EMBL" id="KAJ7706344.1"/>
    </source>
</evidence>
<gene>
    <name evidence="2" type="ORF">B0H17DRAFT_1036834</name>
</gene>
<keyword evidence="1" id="KW-1133">Transmembrane helix</keyword>